<feature type="transmembrane region" description="Helical" evidence="6">
    <location>
        <begin position="276"/>
        <end position="296"/>
    </location>
</feature>
<organism evidence="7 8">
    <name type="scientific">Methylococcus capsulatus</name>
    <dbReference type="NCBI Taxonomy" id="414"/>
    <lineage>
        <taxon>Bacteria</taxon>
        <taxon>Pseudomonadati</taxon>
        <taxon>Pseudomonadota</taxon>
        <taxon>Gammaproteobacteria</taxon>
        <taxon>Methylococcales</taxon>
        <taxon>Methylococcaceae</taxon>
        <taxon>Methylococcus</taxon>
    </lineage>
</organism>
<evidence type="ECO:0000256" key="2">
    <source>
        <dbReference type="ARBA" id="ARBA00022475"/>
    </source>
</evidence>
<evidence type="ECO:0000313" key="7">
    <source>
        <dbReference type="EMBL" id="WWF01026.1"/>
    </source>
</evidence>
<comment type="subcellular location">
    <subcellularLocation>
        <location evidence="1">Cell membrane</location>
        <topology evidence="1">Multi-pass membrane protein</topology>
    </subcellularLocation>
</comment>
<feature type="transmembrane region" description="Helical" evidence="6">
    <location>
        <begin position="105"/>
        <end position="124"/>
    </location>
</feature>
<evidence type="ECO:0000256" key="5">
    <source>
        <dbReference type="ARBA" id="ARBA00023136"/>
    </source>
</evidence>
<evidence type="ECO:0000256" key="3">
    <source>
        <dbReference type="ARBA" id="ARBA00022692"/>
    </source>
</evidence>
<dbReference type="Proteomes" id="UP001359308">
    <property type="component" value="Chromosome"/>
</dbReference>
<feature type="transmembrane region" description="Helical" evidence="6">
    <location>
        <begin position="242"/>
        <end position="264"/>
    </location>
</feature>
<sequence>MLTAHLHSFLGARVSLRRQLMTTAVGSLALALSSKLLMLLTSVLLARWMGAENYGVYVTAMALVLLLAVPTGLGLPVLIIRLLASYRVHEQWGLMRGLLTRGNQVVLWASLLTVALAEGMIWLLSTNLSPDKLASFSLALILVPLTALGAMRSAALRGLHHVILGQLPESVIMPGLFLGLVGGWCLVNGDGVLSPEVAISSRVIATGVAFLAGALLLMRRIPAPLRHAAPQYEPRRWMQSTLPLLLVACINIVMMQTDVLMLAALHSSESAGIYQVAARAAELVAFSLVIVNMAIQPSIARLFASGEMIRLQRIATLGARAAVAVAFPLALVMIFWGESIMTSVFGATFGRGAIALAILSGAQVINAATGSVSDLLNMTGHERDTMIGMIVGIVANVVLNFLFISMWDIAGAALATSVSLVLWNVVLVIQVHRRIGLAATAIGPFSFRKRKHNIESCVQSKCRT</sequence>
<feature type="transmembrane region" description="Helical" evidence="6">
    <location>
        <begin position="199"/>
        <end position="221"/>
    </location>
</feature>
<keyword evidence="8" id="KW-1185">Reference proteome</keyword>
<keyword evidence="5 6" id="KW-0472">Membrane</keyword>
<keyword evidence="4 6" id="KW-1133">Transmembrane helix</keyword>
<dbReference type="InterPro" id="IPR050833">
    <property type="entry name" value="Poly_Biosynth_Transport"/>
</dbReference>
<proteinExistence type="predicted"/>
<protein>
    <submittedName>
        <fullName evidence="7">Flippase</fullName>
    </submittedName>
</protein>
<evidence type="ECO:0000313" key="8">
    <source>
        <dbReference type="Proteomes" id="UP001359308"/>
    </source>
</evidence>
<dbReference type="InterPro" id="IPR002797">
    <property type="entry name" value="Polysacc_synth"/>
</dbReference>
<dbReference type="RefSeq" id="WP_198323586.1">
    <property type="nucleotide sequence ID" value="NZ_CP104311.1"/>
</dbReference>
<reference evidence="7 8" key="1">
    <citation type="submission" date="2022-09" db="EMBL/GenBank/DDBJ databases">
        <authorList>
            <person name="Giprobiosintez L."/>
        </authorList>
    </citation>
    <scope>NUCLEOTIDE SEQUENCE [LARGE SCALE GENOMIC DNA]</scope>
    <source>
        <strain evidence="8">VKPM-B-12549 (GBS-15)</strain>
    </source>
</reference>
<gene>
    <name evidence="7" type="ORF">N4J17_11150</name>
</gene>
<feature type="transmembrane region" description="Helical" evidence="6">
    <location>
        <begin position="317"/>
        <end position="337"/>
    </location>
</feature>
<feature type="transmembrane region" description="Helical" evidence="6">
    <location>
        <begin position="386"/>
        <end position="403"/>
    </location>
</feature>
<dbReference type="EMBL" id="CP104311">
    <property type="protein sequence ID" value="WWF01026.1"/>
    <property type="molecule type" value="Genomic_DNA"/>
</dbReference>
<feature type="transmembrane region" description="Helical" evidence="6">
    <location>
        <begin position="136"/>
        <end position="155"/>
    </location>
</feature>
<feature type="transmembrane region" description="Helical" evidence="6">
    <location>
        <begin position="409"/>
        <end position="429"/>
    </location>
</feature>
<dbReference type="PANTHER" id="PTHR30250:SF11">
    <property type="entry name" value="O-ANTIGEN TRANSPORTER-RELATED"/>
    <property type="match status" value="1"/>
</dbReference>
<feature type="transmembrane region" description="Helical" evidence="6">
    <location>
        <begin position="167"/>
        <end position="187"/>
    </location>
</feature>
<evidence type="ECO:0000256" key="4">
    <source>
        <dbReference type="ARBA" id="ARBA00022989"/>
    </source>
</evidence>
<feature type="transmembrane region" description="Helical" evidence="6">
    <location>
        <begin position="343"/>
        <end position="365"/>
    </location>
</feature>
<keyword evidence="2" id="KW-1003">Cell membrane</keyword>
<evidence type="ECO:0000256" key="1">
    <source>
        <dbReference type="ARBA" id="ARBA00004651"/>
    </source>
</evidence>
<feature type="transmembrane region" description="Helical" evidence="6">
    <location>
        <begin position="20"/>
        <end position="48"/>
    </location>
</feature>
<dbReference type="CDD" id="cd13128">
    <property type="entry name" value="MATE_Wzx_like"/>
    <property type="match status" value="1"/>
</dbReference>
<name>A0ABZ2F1N4_METCP</name>
<dbReference type="PANTHER" id="PTHR30250">
    <property type="entry name" value="PST FAMILY PREDICTED COLANIC ACID TRANSPORTER"/>
    <property type="match status" value="1"/>
</dbReference>
<dbReference type="Pfam" id="PF01943">
    <property type="entry name" value="Polysacc_synt"/>
    <property type="match status" value="1"/>
</dbReference>
<accession>A0ABZ2F1N4</accession>
<keyword evidence="3 6" id="KW-0812">Transmembrane</keyword>
<feature type="transmembrane region" description="Helical" evidence="6">
    <location>
        <begin position="54"/>
        <end position="84"/>
    </location>
</feature>
<evidence type="ECO:0000256" key="6">
    <source>
        <dbReference type="SAM" id="Phobius"/>
    </source>
</evidence>